<evidence type="ECO:0000256" key="4">
    <source>
        <dbReference type="ARBA" id="ARBA00022759"/>
    </source>
</evidence>
<dbReference type="Proteomes" id="UP001165121">
    <property type="component" value="Unassembled WGS sequence"/>
</dbReference>
<keyword evidence="2" id="KW-0548">Nucleotidyltransferase</keyword>
<keyword evidence="10" id="KW-1185">Reference proteome</keyword>
<evidence type="ECO:0000256" key="2">
    <source>
        <dbReference type="ARBA" id="ARBA00022695"/>
    </source>
</evidence>
<evidence type="ECO:0000259" key="8">
    <source>
        <dbReference type="Pfam" id="PF17917"/>
    </source>
</evidence>
<gene>
    <name evidence="9" type="ORF">Pfra01_001855000</name>
</gene>
<dbReference type="InterPro" id="IPR043128">
    <property type="entry name" value="Rev_trsase/Diguanyl_cyclase"/>
</dbReference>
<evidence type="ECO:0000313" key="10">
    <source>
        <dbReference type="Proteomes" id="UP001165121"/>
    </source>
</evidence>
<feature type="region of interest" description="Disordered" evidence="7">
    <location>
        <begin position="231"/>
        <end position="251"/>
    </location>
</feature>
<dbReference type="PANTHER" id="PTHR37984:SF5">
    <property type="entry name" value="PROTEIN NYNRIN-LIKE"/>
    <property type="match status" value="1"/>
</dbReference>
<dbReference type="AlphaFoldDB" id="A0A9W6XYL0"/>
<dbReference type="Gene3D" id="3.10.10.10">
    <property type="entry name" value="HIV Type 1 Reverse Transcriptase, subunit A, domain 1"/>
    <property type="match status" value="1"/>
</dbReference>
<dbReference type="Gene3D" id="3.30.70.270">
    <property type="match status" value="1"/>
</dbReference>
<dbReference type="InterPro" id="IPR050951">
    <property type="entry name" value="Retrovirus_Pol_polyprotein"/>
</dbReference>
<evidence type="ECO:0000256" key="6">
    <source>
        <dbReference type="ARBA" id="ARBA00022918"/>
    </source>
</evidence>
<evidence type="ECO:0000313" key="9">
    <source>
        <dbReference type="EMBL" id="GMF48238.1"/>
    </source>
</evidence>
<dbReference type="EMBL" id="BSXT01002296">
    <property type="protein sequence ID" value="GMF48238.1"/>
    <property type="molecule type" value="Genomic_DNA"/>
</dbReference>
<comment type="caution">
    <text evidence="9">The sequence shown here is derived from an EMBL/GenBank/DDBJ whole genome shotgun (WGS) entry which is preliminary data.</text>
</comment>
<dbReference type="CDD" id="cd09274">
    <property type="entry name" value="RNase_HI_RT_Ty3"/>
    <property type="match status" value="1"/>
</dbReference>
<keyword evidence="5" id="KW-0378">Hydrolase</keyword>
<dbReference type="GO" id="GO:0004519">
    <property type="term" value="F:endonuclease activity"/>
    <property type="evidence" value="ECO:0007669"/>
    <property type="project" value="UniProtKB-KW"/>
</dbReference>
<evidence type="ECO:0000256" key="3">
    <source>
        <dbReference type="ARBA" id="ARBA00022722"/>
    </source>
</evidence>
<feature type="domain" description="Reverse transcriptase RNase H-like" evidence="8">
    <location>
        <begin position="141"/>
        <end position="214"/>
    </location>
</feature>
<organism evidence="9 10">
    <name type="scientific">Phytophthora fragariaefolia</name>
    <dbReference type="NCBI Taxonomy" id="1490495"/>
    <lineage>
        <taxon>Eukaryota</taxon>
        <taxon>Sar</taxon>
        <taxon>Stramenopiles</taxon>
        <taxon>Oomycota</taxon>
        <taxon>Peronosporomycetes</taxon>
        <taxon>Peronosporales</taxon>
        <taxon>Peronosporaceae</taxon>
        <taxon>Phytophthora</taxon>
    </lineage>
</organism>
<dbReference type="SUPFAM" id="SSF56672">
    <property type="entry name" value="DNA/RNA polymerases"/>
    <property type="match status" value="1"/>
</dbReference>
<name>A0A9W6XYL0_9STRA</name>
<proteinExistence type="predicted"/>
<dbReference type="InterPro" id="IPR043502">
    <property type="entry name" value="DNA/RNA_pol_sf"/>
</dbReference>
<keyword evidence="1" id="KW-0808">Transferase</keyword>
<dbReference type="InterPro" id="IPR041373">
    <property type="entry name" value="RT_RNaseH"/>
</dbReference>
<sequence length="321" mass="35626">MEPKDRDLVIALARNYREIVGKKDGCPPLAKTHVQHHINTGDTAPIMLRRRRHAVTENEVIDKEVNGMLSNDVIEKGEGACGFPVVMVRKTDGSVRFCIDYRAPNTVPMKDVNPLPRVDETLEALHGSRRYSSLDLHAGGVAAYASKVNSSTVANYSIAELECLAVVWAVRRFRPHMYGRHLAIVTVHIAFKWLMTTKELAGRLHRSALTLQEYDFDIKYIPARNNRVADALSRRPVPETRNKEEKADGDADEPAIGRLVQMPTPKKNGLEEGAAFPNQITLQELLATANDASISAEVRAKNTETDKELACGVIKEAVEAE</sequence>
<reference evidence="9" key="1">
    <citation type="submission" date="2023-04" db="EMBL/GenBank/DDBJ databases">
        <title>Phytophthora fragariaefolia NBRC 109709.</title>
        <authorList>
            <person name="Ichikawa N."/>
            <person name="Sato H."/>
            <person name="Tonouchi N."/>
        </authorList>
    </citation>
    <scope>NUCLEOTIDE SEQUENCE</scope>
    <source>
        <strain evidence="9">NBRC 109709</strain>
    </source>
</reference>
<dbReference type="PANTHER" id="PTHR37984">
    <property type="entry name" value="PROTEIN CBG26694"/>
    <property type="match status" value="1"/>
</dbReference>
<keyword evidence="6" id="KW-0695">RNA-directed DNA polymerase</keyword>
<evidence type="ECO:0000256" key="1">
    <source>
        <dbReference type="ARBA" id="ARBA00022679"/>
    </source>
</evidence>
<dbReference type="OrthoDB" id="129142at2759"/>
<dbReference type="Pfam" id="PF17917">
    <property type="entry name" value="RT_RNaseH"/>
    <property type="match status" value="1"/>
</dbReference>
<keyword evidence="4" id="KW-0255">Endonuclease</keyword>
<dbReference type="GO" id="GO:0003964">
    <property type="term" value="F:RNA-directed DNA polymerase activity"/>
    <property type="evidence" value="ECO:0007669"/>
    <property type="project" value="UniProtKB-KW"/>
</dbReference>
<dbReference type="GO" id="GO:0016787">
    <property type="term" value="F:hydrolase activity"/>
    <property type="evidence" value="ECO:0007669"/>
    <property type="project" value="UniProtKB-KW"/>
</dbReference>
<accession>A0A9W6XYL0</accession>
<evidence type="ECO:0000256" key="5">
    <source>
        <dbReference type="ARBA" id="ARBA00022801"/>
    </source>
</evidence>
<keyword evidence="3" id="KW-0540">Nuclease</keyword>
<protein>
    <submittedName>
        <fullName evidence="9">Unnamed protein product</fullName>
    </submittedName>
</protein>
<evidence type="ECO:0000256" key="7">
    <source>
        <dbReference type="SAM" id="MobiDB-lite"/>
    </source>
</evidence>
<feature type="compositionally biased region" description="Basic and acidic residues" evidence="7">
    <location>
        <begin position="232"/>
        <end position="249"/>
    </location>
</feature>